<dbReference type="InParanoid" id="A0A024GN33"/>
<name>A0A024GN33_9STRA</name>
<protein>
    <submittedName>
        <fullName evidence="1">Uncharacterized protein</fullName>
    </submittedName>
</protein>
<keyword evidence="2" id="KW-1185">Reference proteome</keyword>
<reference evidence="1 2" key="1">
    <citation type="submission" date="2012-05" db="EMBL/GenBank/DDBJ databases">
        <title>Recombination and specialization in a pathogen metapopulation.</title>
        <authorList>
            <person name="Gardiner A."/>
            <person name="Kemen E."/>
            <person name="Schultz-Larsen T."/>
            <person name="MacLean D."/>
            <person name="Van Oosterhout C."/>
            <person name="Jones J.D.G."/>
        </authorList>
    </citation>
    <scope>NUCLEOTIDE SEQUENCE [LARGE SCALE GENOMIC DNA]</scope>
    <source>
        <strain evidence="1 2">Ac Nc2</strain>
    </source>
</reference>
<evidence type="ECO:0000313" key="1">
    <source>
        <dbReference type="EMBL" id="CCI47899.1"/>
    </source>
</evidence>
<accession>A0A024GN33</accession>
<gene>
    <name evidence="1" type="ORF">BN9_089420</name>
</gene>
<proteinExistence type="predicted"/>
<dbReference type="Proteomes" id="UP000053237">
    <property type="component" value="Unassembled WGS sequence"/>
</dbReference>
<organism evidence="1 2">
    <name type="scientific">Albugo candida</name>
    <dbReference type="NCBI Taxonomy" id="65357"/>
    <lineage>
        <taxon>Eukaryota</taxon>
        <taxon>Sar</taxon>
        <taxon>Stramenopiles</taxon>
        <taxon>Oomycota</taxon>
        <taxon>Peronosporomycetes</taxon>
        <taxon>Albuginales</taxon>
        <taxon>Albuginaceae</taxon>
        <taxon>Albugo</taxon>
    </lineage>
</organism>
<dbReference type="EMBL" id="CAIX01000194">
    <property type="protein sequence ID" value="CCI47899.1"/>
    <property type="molecule type" value="Genomic_DNA"/>
</dbReference>
<comment type="caution">
    <text evidence="1">The sequence shown here is derived from an EMBL/GenBank/DDBJ whole genome shotgun (WGS) entry which is preliminary data.</text>
</comment>
<dbReference type="AlphaFoldDB" id="A0A024GN33"/>
<evidence type="ECO:0000313" key="2">
    <source>
        <dbReference type="Proteomes" id="UP000053237"/>
    </source>
</evidence>
<sequence length="120" mass="14268">MNPQRDSCKQLGFDSEFRKGINAAHIHLESIQALTAKSSCKLSLLIDKELKQVFQQLSCRHQLGRIYFGDDQTLACFHSNRCRKFRLRKWFDDSNFRFHQVTTNHMFQFSRTTWRCVHSI</sequence>